<protein>
    <submittedName>
        <fullName evidence="7">Membrane protein</fullName>
    </submittedName>
</protein>
<dbReference type="PANTHER" id="PTHR23291:SF50">
    <property type="entry name" value="PROTEIN LIFEGUARD 4"/>
    <property type="match status" value="1"/>
</dbReference>
<dbReference type="PANTHER" id="PTHR23291">
    <property type="entry name" value="BAX INHIBITOR-RELATED"/>
    <property type="match status" value="1"/>
</dbReference>
<evidence type="ECO:0000256" key="4">
    <source>
        <dbReference type="ARBA" id="ARBA00022989"/>
    </source>
</evidence>
<feature type="transmembrane region" description="Helical" evidence="6">
    <location>
        <begin position="20"/>
        <end position="41"/>
    </location>
</feature>
<dbReference type="GeneID" id="57043302"/>
<dbReference type="OMA" id="FGVMSLY"/>
<feature type="transmembrane region" description="Helical" evidence="6">
    <location>
        <begin position="106"/>
        <end position="128"/>
    </location>
</feature>
<keyword evidence="4 6" id="KW-1133">Transmembrane helix</keyword>
<feature type="transmembrane region" description="Helical" evidence="6">
    <location>
        <begin position="53"/>
        <end position="72"/>
    </location>
</feature>
<evidence type="ECO:0000313" key="8">
    <source>
        <dbReference type="Proteomes" id="UP000269226"/>
    </source>
</evidence>
<dbReference type="InterPro" id="IPR006214">
    <property type="entry name" value="Bax_inhibitor_1-related"/>
</dbReference>
<dbReference type="Pfam" id="PF01027">
    <property type="entry name" value="Bax1-I"/>
    <property type="match status" value="1"/>
</dbReference>
<reference evidence="7 8" key="1">
    <citation type="submission" date="2018-01" db="EMBL/GenBank/DDBJ databases">
        <title>Whole genome sequence of Melissococcus plutonius DAT561.</title>
        <authorList>
            <person name="Okumura K."/>
            <person name="Takamatsu D."/>
            <person name="Okura M."/>
        </authorList>
    </citation>
    <scope>NUCLEOTIDE SEQUENCE [LARGE SCALE GENOMIC DNA]</scope>
    <source>
        <strain evidence="7 8">DAT561</strain>
    </source>
</reference>
<evidence type="ECO:0000256" key="5">
    <source>
        <dbReference type="ARBA" id="ARBA00023136"/>
    </source>
</evidence>
<evidence type="ECO:0000256" key="2">
    <source>
        <dbReference type="ARBA" id="ARBA00010350"/>
    </source>
</evidence>
<evidence type="ECO:0000256" key="3">
    <source>
        <dbReference type="ARBA" id="ARBA00022692"/>
    </source>
</evidence>
<sequence length="229" mass="25094">MNNQVIESKEGLNKFYGKIYGLLGIGISISALVAYLVMNVFRVQVLFFFYTKPMAFTVIWLAEIALVLLLSFKAAKQPTLAMSGFIAYSFLNGLTLAVTLQLYTQATIFGAFISTAATFFAMSLIGVFTKRDLSALGHAAYSALLGVFIALLLNAFLLHSEPVDYAISILMVLIFSGLTAYDNQKIRSVYYNSMVPSSTGVAVFLALQLYLDFINLFLSFVSILGGKNN</sequence>
<evidence type="ECO:0000256" key="6">
    <source>
        <dbReference type="RuleBase" id="RU004379"/>
    </source>
</evidence>
<comment type="subcellular location">
    <subcellularLocation>
        <location evidence="1">Membrane</location>
        <topology evidence="1">Multi-pass membrane protein</topology>
    </subcellularLocation>
</comment>
<feature type="transmembrane region" description="Helical" evidence="6">
    <location>
        <begin position="165"/>
        <end position="181"/>
    </location>
</feature>
<feature type="transmembrane region" description="Helical" evidence="6">
    <location>
        <begin position="201"/>
        <end position="224"/>
    </location>
</feature>
<dbReference type="GO" id="GO:0005886">
    <property type="term" value="C:plasma membrane"/>
    <property type="evidence" value="ECO:0007669"/>
    <property type="project" value="TreeGrafter"/>
</dbReference>
<dbReference type="RefSeq" id="WP_013774096.1">
    <property type="nucleotide sequence ID" value="NZ_AP018492.1"/>
</dbReference>
<keyword evidence="3 6" id="KW-0812">Transmembrane</keyword>
<organism evidence="7 8">
    <name type="scientific">Melissococcus plutonius</name>
    <dbReference type="NCBI Taxonomy" id="33970"/>
    <lineage>
        <taxon>Bacteria</taxon>
        <taxon>Bacillati</taxon>
        <taxon>Bacillota</taxon>
        <taxon>Bacilli</taxon>
        <taxon>Lactobacillales</taxon>
        <taxon>Enterococcaceae</taxon>
        <taxon>Melissococcus</taxon>
    </lineage>
</organism>
<name>A0A2Z5Y224_9ENTE</name>
<feature type="transmembrane region" description="Helical" evidence="6">
    <location>
        <begin position="140"/>
        <end position="159"/>
    </location>
</feature>
<keyword evidence="5 6" id="KW-0472">Membrane</keyword>
<dbReference type="EMBL" id="AP018492">
    <property type="protein sequence ID" value="BBC60866.1"/>
    <property type="molecule type" value="Genomic_DNA"/>
</dbReference>
<feature type="transmembrane region" description="Helical" evidence="6">
    <location>
        <begin position="79"/>
        <end position="100"/>
    </location>
</feature>
<evidence type="ECO:0000313" key="7">
    <source>
        <dbReference type="EMBL" id="BBC60866.1"/>
    </source>
</evidence>
<accession>A0A2Z5Y224</accession>
<gene>
    <name evidence="7" type="ORF">DAT561_0749</name>
</gene>
<proteinExistence type="inferred from homology"/>
<dbReference type="Proteomes" id="UP000269226">
    <property type="component" value="Chromosome"/>
</dbReference>
<dbReference type="CDD" id="cd10432">
    <property type="entry name" value="BI-1-like_bacterial"/>
    <property type="match status" value="1"/>
</dbReference>
<comment type="similarity">
    <text evidence="2 6">Belongs to the BI1 family.</text>
</comment>
<dbReference type="AlphaFoldDB" id="A0A2Z5Y224"/>
<evidence type="ECO:0000256" key="1">
    <source>
        <dbReference type="ARBA" id="ARBA00004141"/>
    </source>
</evidence>